<dbReference type="InterPro" id="IPR029063">
    <property type="entry name" value="SAM-dependent_MTases_sf"/>
</dbReference>
<dbReference type="Gene3D" id="3.40.50.150">
    <property type="entry name" value="Vaccinia Virus protein VP39"/>
    <property type="match status" value="1"/>
</dbReference>
<reference evidence="7" key="1">
    <citation type="journal article" date="2007" name="PLoS Genet.">
        <title>Being pathogenic, plastic, and sexual while living with a nearly minimal bacterial genome.</title>
        <authorList>
            <person name="Sirand-Pugnet P."/>
            <person name="Lartigue C."/>
            <person name="Marenda M."/>
            <person name="Jacob D."/>
            <person name="Barre A."/>
            <person name="Barbe V."/>
            <person name="Schenowitz C."/>
            <person name="Mangenot S."/>
            <person name="Couloux A."/>
            <person name="Segurens B."/>
            <person name="de Daruvar A."/>
            <person name="Blanchard A."/>
            <person name="Citti C."/>
        </authorList>
    </citation>
    <scope>NUCLEOTIDE SEQUENCE [LARGE SCALE GENOMIC DNA]</scope>
    <source>
        <strain evidence="7">PG2</strain>
    </source>
</reference>
<organism evidence="6 7">
    <name type="scientific">Mycoplasmopsis agalactiae (strain NCTC 10123 / CIP 59.7 / PG2)</name>
    <name type="common">Mycoplasma agalactiae</name>
    <dbReference type="NCBI Taxonomy" id="347257"/>
    <lineage>
        <taxon>Bacteria</taxon>
        <taxon>Bacillati</taxon>
        <taxon>Mycoplasmatota</taxon>
        <taxon>Mycoplasmoidales</taxon>
        <taxon>Metamycoplasmataceae</taxon>
        <taxon>Mycoplasmopsis</taxon>
    </lineage>
</organism>
<evidence type="ECO:0000313" key="7">
    <source>
        <dbReference type="Proteomes" id="UP000007065"/>
    </source>
</evidence>
<dbReference type="AlphaFoldDB" id="A5IXU2"/>
<dbReference type="HOGENOM" id="CLU_020164_1_2_14"/>
<dbReference type="STRING" id="347257.MAG1530"/>
<keyword evidence="2" id="KW-0489">Methyltransferase</keyword>
<evidence type="ECO:0000256" key="3">
    <source>
        <dbReference type="ARBA" id="ARBA00022679"/>
    </source>
</evidence>
<proteinExistence type="inferred from homology"/>
<evidence type="ECO:0000259" key="5">
    <source>
        <dbReference type="Pfam" id="PF01555"/>
    </source>
</evidence>
<dbReference type="EMBL" id="CU179680">
    <property type="protein sequence ID" value="CAL58851.1"/>
    <property type="molecule type" value="Genomic_DNA"/>
</dbReference>
<feature type="domain" description="DNA methylase N-4/N-6" evidence="5">
    <location>
        <begin position="122"/>
        <end position="445"/>
    </location>
</feature>
<dbReference type="REBASE" id="18029">
    <property type="entry name" value="M.MagPGIII"/>
</dbReference>
<evidence type="ECO:0000256" key="4">
    <source>
        <dbReference type="ARBA" id="ARBA00022691"/>
    </source>
</evidence>
<dbReference type="KEGG" id="maa:MAG1530"/>
<gene>
    <name evidence="6" type="ordered locus">MAG1530</name>
</gene>
<dbReference type="PRINTS" id="PR00506">
    <property type="entry name" value="D21N6MTFRASE"/>
</dbReference>
<keyword evidence="3" id="KW-0808">Transferase</keyword>
<accession>A5IXU2</accession>
<dbReference type="RefSeq" id="WP_011949333.1">
    <property type="nucleotide sequence ID" value="NC_009497.1"/>
</dbReference>
<dbReference type="PROSITE" id="PS00092">
    <property type="entry name" value="N6_MTASE"/>
    <property type="match status" value="1"/>
</dbReference>
<keyword evidence="7" id="KW-1185">Reference proteome</keyword>
<sequence length="571" mass="66251">MTMNTIKQDYIEKANALSLSNELNQDQKDLIISIINKFDDNDPALHNVYQLLIKRVKLGFVFDIAPSVNASEISLLKKDESLSFNNDNNKPANTLIIGENYDALKNLIVIERESQSETVNYDVIYIDPPYNTESSLTDGNNLSEKDEVSSSKFIYRDKFSRTGWLNMLNERLRLSHQLLKEDGVIFVSIDDSEHAYLKVLMDEIFGEENFVCNIVWQRKNTGGGSGKAGIDVETEYILIYSKNINKVNWNKKDIDSSKYTLKDQYFNERGHYKLEELDRVCSKSTFQYIKSLDYPIKAPDGQIFINHRNIENPESYRYIVGKDLFDFLNQNGFIEFKQIKKGNNIFWKASRKKYEHVYVDPKLKPYIIQKRLKGNNFSNIYNESTTTKGKQIVISILENKDFSFPKPVDLIKFLINLHPNKETRVLDFYAGSGTTGHAVMELNKEDGGNRNYTLVTNNENNIATNVCYERLYRINNGISTNNESNFDWIKKNEPYKSNLNVYNIEYYSTKLFDDNQSNMSIKNQYIKMLQDFGINTENKDSNIDILRSLTSLKPISKEDTDAIKQYTKQSR</sequence>
<dbReference type="GO" id="GO:0032259">
    <property type="term" value="P:methylation"/>
    <property type="evidence" value="ECO:0007669"/>
    <property type="project" value="UniProtKB-KW"/>
</dbReference>
<evidence type="ECO:0000256" key="2">
    <source>
        <dbReference type="ARBA" id="ARBA00022603"/>
    </source>
</evidence>
<evidence type="ECO:0000256" key="1">
    <source>
        <dbReference type="ARBA" id="ARBA00006594"/>
    </source>
</evidence>
<dbReference type="Pfam" id="PF01555">
    <property type="entry name" value="N6_N4_Mtase"/>
    <property type="match status" value="1"/>
</dbReference>
<dbReference type="InterPro" id="IPR002052">
    <property type="entry name" value="DNA_methylase_N6_adenine_CS"/>
</dbReference>
<dbReference type="Proteomes" id="UP000007065">
    <property type="component" value="Chromosome"/>
</dbReference>
<dbReference type="GeneID" id="93357918"/>
<dbReference type="SUPFAM" id="SSF53335">
    <property type="entry name" value="S-adenosyl-L-methionine-dependent methyltransferases"/>
    <property type="match status" value="1"/>
</dbReference>
<dbReference type="GO" id="GO:0003677">
    <property type="term" value="F:DNA binding"/>
    <property type="evidence" value="ECO:0007669"/>
    <property type="project" value="InterPro"/>
</dbReference>
<keyword evidence="4" id="KW-0949">S-adenosyl-L-methionine</keyword>
<dbReference type="InterPro" id="IPR002941">
    <property type="entry name" value="DNA_methylase_N4/N6"/>
</dbReference>
<dbReference type="GO" id="GO:0008170">
    <property type="term" value="F:N-methyltransferase activity"/>
    <property type="evidence" value="ECO:0007669"/>
    <property type="project" value="InterPro"/>
</dbReference>
<evidence type="ECO:0000313" key="6">
    <source>
        <dbReference type="EMBL" id="CAL58851.1"/>
    </source>
</evidence>
<comment type="similarity">
    <text evidence="1">Belongs to the N(4)/N(6)-methyltransferase family.</text>
</comment>
<protein>
    <submittedName>
        <fullName evidence="6">Type III restriction modification system:Methylase</fullName>
    </submittedName>
</protein>
<dbReference type="InterPro" id="IPR002295">
    <property type="entry name" value="N4/N6-MTase_EcoPI_Mod-like"/>
</dbReference>
<name>A5IXU2_MYCAP</name>